<dbReference type="STRING" id="1797263.A2397_03305"/>
<evidence type="ECO:0000259" key="2">
    <source>
        <dbReference type="Pfam" id="PF18915"/>
    </source>
</evidence>
<dbReference type="InterPro" id="IPR043725">
    <property type="entry name" value="DUF5667"/>
</dbReference>
<accession>A0A1F4ZV02</accession>
<proteinExistence type="predicted"/>
<dbReference type="Pfam" id="PF18915">
    <property type="entry name" value="DUF5667"/>
    <property type="match status" value="1"/>
</dbReference>
<evidence type="ECO:0000313" key="3">
    <source>
        <dbReference type="EMBL" id="OGD10212.1"/>
    </source>
</evidence>
<dbReference type="AlphaFoldDB" id="A0A1F4ZV02"/>
<evidence type="ECO:0000313" key="4">
    <source>
        <dbReference type="Proteomes" id="UP000176424"/>
    </source>
</evidence>
<keyword evidence="1" id="KW-0812">Transmembrane</keyword>
<reference evidence="3 4" key="1">
    <citation type="journal article" date="2016" name="Nat. Commun.">
        <title>Thousands of microbial genomes shed light on interconnected biogeochemical processes in an aquifer system.</title>
        <authorList>
            <person name="Anantharaman K."/>
            <person name="Brown C.T."/>
            <person name="Hug L.A."/>
            <person name="Sharon I."/>
            <person name="Castelle C.J."/>
            <person name="Probst A.J."/>
            <person name="Thomas B.C."/>
            <person name="Singh A."/>
            <person name="Wilkins M.J."/>
            <person name="Karaoz U."/>
            <person name="Brodie E.L."/>
            <person name="Williams K.H."/>
            <person name="Hubbard S.S."/>
            <person name="Banfield J.F."/>
        </authorList>
    </citation>
    <scope>NUCLEOTIDE SEQUENCE [LARGE SCALE GENOMIC DNA]</scope>
</reference>
<feature type="transmembrane region" description="Helical" evidence="1">
    <location>
        <begin position="29"/>
        <end position="54"/>
    </location>
</feature>
<keyword evidence="1" id="KW-0472">Membrane</keyword>
<gene>
    <name evidence="3" type="ORF">A2397_03305</name>
</gene>
<protein>
    <recommendedName>
        <fullName evidence="2">DUF5667 domain-containing protein</fullName>
    </recommendedName>
</protein>
<dbReference type="Proteomes" id="UP000176424">
    <property type="component" value="Unassembled WGS sequence"/>
</dbReference>
<evidence type="ECO:0000256" key="1">
    <source>
        <dbReference type="SAM" id="Phobius"/>
    </source>
</evidence>
<feature type="domain" description="DUF5667" evidence="2">
    <location>
        <begin position="89"/>
        <end position="198"/>
    </location>
</feature>
<dbReference type="EMBL" id="MEXR01000010">
    <property type="protein sequence ID" value="OGD10212.1"/>
    <property type="molecule type" value="Genomic_DNA"/>
</dbReference>
<comment type="caution">
    <text evidence="3">The sequence shown here is derived from an EMBL/GenBank/DDBJ whole genome shotgun (WGS) entry which is preliminary data.</text>
</comment>
<organism evidence="3 4">
    <name type="scientific">Candidatus Amesbacteria bacterium RIFOXYB1_FULL_44_23</name>
    <dbReference type="NCBI Taxonomy" id="1797263"/>
    <lineage>
        <taxon>Bacteria</taxon>
        <taxon>Candidatus Amesiibacteriota</taxon>
    </lineage>
</organism>
<sequence>MGTPTLVSVAKTTSLFGNEQIGLSVWKRVVIRILASSAAVIFGGAILVMSILAASDPVRVRPNTEPLDSMVVASVEAKPKIEYYLPYPGLLPDSPLYKLKAARDRVTLWLTWTAEGKARKELLFADKRVNAGVVLIEGGKSELGVTTITKAEKYMESAVVRVEKEMKSGKDVKSVAIELSKALPKHIEVIADAQMKVSEWERESLIVSQALAEVLKQRIDQVLREAR</sequence>
<keyword evidence="1" id="KW-1133">Transmembrane helix</keyword>
<name>A0A1F4ZV02_9BACT</name>